<protein>
    <submittedName>
        <fullName evidence="3">Uncharacterized protein</fullName>
    </submittedName>
</protein>
<gene>
    <name evidence="3" type="ORF">ERS007703_04916</name>
    <name evidence="2" type="ORF">ERS027646_02627</name>
</gene>
<evidence type="ECO:0000313" key="4">
    <source>
        <dbReference type="Proteomes" id="UP000038802"/>
    </source>
</evidence>
<keyword evidence="1" id="KW-0472">Membrane</keyword>
<dbReference type="EMBL" id="CSAE01001016">
    <property type="protein sequence ID" value="COX21065.1"/>
    <property type="molecule type" value="Genomic_DNA"/>
</dbReference>
<organism evidence="3 4">
    <name type="scientific">Mycobacterium tuberculosis</name>
    <dbReference type="NCBI Taxonomy" id="1773"/>
    <lineage>
        <taxon>Bacteria</taxon>
        <taxon>Bacillati</taxon>
        <taxon>Actinomycetota</taxon>
        <taxon>Actinomycetes</taxon>
        <taxon>Mycobacteriales</taxon>
        <taxon>Mycobacteriaceae</taxon>
        <taxon>Mycobacterium</taxon>
        <taxon>Mycobacterium tuberculosis complex</taxon>
    </lineage>
</organism>
<evidence type="ECO:0000256" key="1">
    <source>
        <dbReference type="SAM" id="Phobius"/>
    </source>
</evidence>
<sequence>MRTGHASLRDGQPHDALKRGSVLLAGAAQALIQVVGIQLVLEVGSGYLAPLSFVIQRC</sequence>
<reference evidence="4 5" key="2">
    <citation type="submission" date="2015-03" db="EMBL/GenBank/DDBJ databases">
        <authorList>
            <consortium name="Pathogen Informatics"/>
        </authorList>
    </citation>
    <scope>NUCLEOTIDE SEQUENCE [LARGE SCALE GENOMIC DNA]</scope>
    <source>
        <strain evidence="2 5">Bir 172</strain>
        <strain evidence="4">K00500041</strain>
    </source>
</reference>
<dbReference type="EMBL" id="CNGE01000507">
    <property type="protein sequence ID" value="CKS88569.1"/>
    <property type="molecule type" value="Genomic_DNA"/>
</dbReference>
<evidence type="ECO:0000313" key="3">
    <source>
        <dbReference type="EMBL" id="COX21065.1"/>
    </source>
</evidence>
<proteinExistence type="predicted"/>
<evidence type="ECO:0000313" key="2">
    <source>
        <dbReference type="EMBL" id="CKS88569.1"/>
    </source>
</evidence>
<keyword evidence="1" id="KW-1133">Transmembrane helix</keyword>
<reference evidence="3" key="1">
    <citation type="submission" date="2015-03" db="EMBL/GenBank/DDBJ databases">
        <authorList>
            <person name="Murphy D."/>
        </authorList>
    </citation>
    <scope>NUCLEOTIDE SEQUENCE [LARGE SCALE GENOMIC DNA]</scope>
    <source>
        <strain evidence="3">K00500041</strain>
    </source>
</reference>
<name>A0A0U0T4Z3_MYCTX</name>
<feature type="transmembrane region" description="Helical" evidence="1">
    <location>
        <begin position="21"/>
        <end position="41"/>
    </location>
</feature>
<keyword evidence="1" id="KW-0812">Transmembrane</keyword>
<accession>A0A0U0T4Z3</accession>
<dbReference type="AlphaFoldDB" id="A0A0U0T4Z3"/>
<dbReference type="Proteomes" id="UP000038802">
    <property type="component" value="Unassembled WGS sequence"/>
</dbReference>
<dbReference type="Proteomes" id="UP000048948">
    <property type="component" value="Unassembled WGS sequence"/>
</dbReference>
<evidence type="ECO:0000313" key="5">
    <source>
        <dbReference type="Proteomes" id="UP000048948"/>
    </source>
</evidence>